<dbReference type="InterPro" id="IPR015943">
    <property type="entry name" value="WD40/YVTN_repeat-like_dom_sf"/>
</dbReference>
<accession>D6WEU4</accession>
<dbReference type="InterPro" id="IPR001680">
    <property type="entry name" value="WD40_rpt"/>
</dbReference>
<dbReference type="SUPFAM" id="SSF50978">
    <property type="entry name" value="WD40 repeat-like"/>
    <property type="match status" value="1"/>
</dbReference>
<dbReference type="EMBL" id="KQ971318">
    <property type="protein sequence ID" value="EFA00439.1"/>
    <property type="molecule type" value="Genomic_DNA"/>
</dbReference>
<sequence>MSKPRNPKIHNVRFYKPKPNAVYCMALQPQGNKLAVSRADASVEIWNLTHCAFIERTIASSTENFSIEGLAWCDDRLFSVGLHGLLIEYDLMKLDLKSRSVVTGEAAFCLDVNKEKTQIAIGTEQGYLNIFQITEDEVLFEKFLDKQEGRILCLKFDNSGEFIVSGSMDAIRIWSVKTNQALHKMIPGRAEHNKPTIVWCLAITQDFTVISGDSRGILTVWDGKVGAQLESYQSHRADILSLCLSEDENSLYCAGIDPNVVNYVRIEVKDGAHKWVRSIQRKIHDHDVRALVLNGNKLYSSGVDGYLTCSYHPPKTLLKYPPILQNPCVTICAKGRYVMLRYPKLIEIWSLGEIGSDRDKHTGLYNVEKAPRKLVALQKVVTDDEGVEKHEGIICSTISDDGTLILYSTRLGVRLLKLDCGESTPKLVPIETDGLGVSPCVSAKFTKNNRLILAPNSGGLQVVAISSCNAVLMQNINTETEIEDMIVLLAVSDSAQFLVGGDVRGNIAVWTLKNDQYVFHCKLPKYKLSPTAIAIQPNSANLVVAFNNNNIIEYDMNRRELTKFSRSLAKNLPKQLTSRVSPIRNITFDSRVKDVIILHDDDSVLVVDKEKTTTNRESKVRKIDGESKEQFAVRCIKKFKHLVHLSWISDDEMVAVEVNPLSLIEQLPPCLVQNTFGRK</sequence>
<dbReference type="GO" id="GO:0030686">
    <property type="term" value="C:90S preribosome"/>
    <property type="evidence" value="ECO:0007669"/>
    <property type="project" value="InterPro"/>
</dbReference>
<dbReference type="FunFam" id="2.130.10.10:FF:003157">
    <property type="entry name" value="U3 small nucleolar RNA-associated protein 4 homolog"/>
    <property type="match status" value="1"/>
</dbReference>
<dbReference type="FunCoup" id="D6WEU4">
    <property type="interactions" value="954"/>
</dbReference>
<dbReference type="GO" id="GO:0000462">
    <property type="term" value="P:maturation of SSU-rRNA from tricistronic rRNA transcript (SSU-rRNA, 5.8S rRNA, LSU-rRNA)"/>
    <property type="evidence" value="ECO:0000318"/>
    <property type="project" value="GO_Central"/>
</dbReference>
<reference evidence="2 3" key="1">
    <citation type="journal article" date="2008" name="Nature">
        <title>The genome of the model beetle and pest Tribolium castaneum.</title>
        <authorList>
            <consortium name="Tribolium Genome Sequencing Consortium"/>
            <person name="Richards S."/>
            <person name="Gibbs R.A."/>
            <person name="Weinstock G.M."/>
            <person name="Brown S.J."/>
            <person name="Denell R."/>
            <person name="Beeman R.W."/>
            <person name="Gibbs R."/>
            <person name="Beeman R.W."/>
            <person name="Brown S.J."/>
            <person name="Bucher G."/>
            <person name="Friedrich M."/>
            <person name="Grimmelikhuijzen C.J."/>
            <person name="Klingler M."/>
            <person name="Lorenzen M."/>
            <person name="Richards S."/>
            <person name="Roth S."/>
            <person name="Schroder R."/>
            <person name="Tautz D."/>
            <person name="Zdobnov E.M."/>
            <person name="Muzny D."/>
            <person name="Gibbs R.A."/>
            <person name="Weinstock G.M."/>
            <person name="Attaway T."/>
            <person name="Bell S."/>
            <person name="Buhay C.J."/>
            <person name="Chandrabose M.N."/>
            <person name="Chavez D."/>
            <person name="Clerk-Blankenburg K.P."/>
            <person name="Cree A."/>
            <person name="Dao M."/>
            <person name="Davis C."/>
            <person name="Chacko J."/>
            <person name="Dinh H."/>
            <person name="Dugan-Rocha S."/>
            <person name="Fowler G."/>
            <person name="Garner T.T."/>
            <person name="Garnes J."/>
            <person name="Gnirke A."/>
            <person name="Hawes A."/>
            <person name="Hernandez J."/>
            <person name="Hines S."/>
            <person name="Holder M."/>
            <person name="Hume J."/>
            <person name="Jhangiani S.N."/>
            <person name="Joshi V."/>
            <person name="Khan Z.M."/>
            <person name="Jackson L."/>
            <person name="Kovar C."/>
            <person name="Kowis A."/>
            <person name="Lee S."/>
            <person name="Lewis L.R."/>
            <person name="Margolis J."/>
            <person name="Morgan M."/>
            <person name="Nazareth L.V."/>
            <person name="Nguyen N."/>
            <person name="Okwuonu G."/>
            <person name="Parker D."/>
            <person name="Richards S."/>
            <person name="Ruiz S.J."/>
            <person name="Santibanez J."/>
            <person name="Savard J."/>
            <person name="Scherer S.E."/>
            <person name="Schneider B."/>
            <person name="Sodergren E."/>
            <person name="Tautz D."/>
            <person name="Vattahil S."/>
            <person name="Villasana D."/>
            <person name="White C.S."/>
            <person name="Wright R."/>
            <person name="Park Y."/>
            <person name="Beeman R.W."/>
            <person name="Lord J."/>
            <person name="Oppert B."/>
            <person name="Lorenzen M."/>
            <person name="Brown S."/>
            <person name="Wang L."/>
            <person name="Savard J."/>
            <person name="Tautz D."/>
            <person name="Richards S."/>
            <person name="Weinstock G."/>
            <person name="Gibbs R.A."/>
            <person name="Liu Y."/>
            <person name="Worley K."/>
            <person name="Weinstock G."/>
            <person name="Elsik C.G."/>
            <person name="Reese J.T."/>
            <person name="Elhaik E."/>
            <person name="Landan G."/>
            <person name="Graur D."/>
            <person name="Arensburger P."/>
            <person name="Atkinson P."/>
            <person name="Beeman R.W."/>
            <person name="Beidler J."/>
            <person name="Brown S.J."/>
            <person name="Demuth J.P."/>
            <person name="Drury D.W."/>
            <person name="Du Y.Z."/>
            <person name="Fujiwara H."/>
            <person name="Lorenzen M."/>
            <person name="Maselli V."/>
            <person name="Osanai M."/>
            <person name="Park Y."/>
            <person name="Robertson H.M."/>
            <person name="Tu Z."/>
            <person name="Wang J.J."/>
            <person name="Wang S."/>
            <person name="Richards S."/>
            <person name="Song H."/>
            <person name="Zhang L."/>
            <person name="Sodergren E."/>
            <person name="Werner D."/>
            <person name="Stanke M."/>
            <person name="Morgenstern B."/>
            <person name="Solovyev V."/>
            <person name="Kosarev P."/>
            <person name="Brown G."/>
            <person name="Chen H.C."/>
            <person name="Ermolaeva O."/>
            <person name="Hlavina W."/>
            <person name="Kapustin Y."/>
            <person name="Kiryutin B."/>
            <person name="Kitts P."/>
            <person name="Maglott D."/>
            <person name="Pruitt K."/>
            <person name="Sapojnikov V."/>
            <person name="Souvorov A."/>
            <person name="Mackey A.J."/>
            <person name="Waterhouse R.M."/>
            <person name="Wyder S."/>
            <person name="Zdobnov E.M."/>
            <person name="Zdobnov E.M."/>
            <person name="Wyder S."/>
            <person name="Kriventseva E.V."/>
            <person name="Kadowaki T."/>
            <person name="Bork P."/>
            <person name="Aranda M."/>
            <person name="Bao R."/>
            <person name="Beermann A."/>
            <person name="Berns N."/>
            <person name="Bolognesi R."/>
            <person name="Bonneton F."/>
            <person name="Bopp D."/>
            <person name="Brown S.J."/>
            <person name="Bucher G."/>
            <person name="Butts T."/>
            <person name="Chaumot A."/>
            <person name="Denell R.E."/>
            <person name="Ferrier D.E."/>
            <person name="Friedrich M."/>
            <person name="Gordon C.M."/>
            <person name="Jindra M."/>
            <person name="Klingler M."/>
            <person name="Lan Q."/>
            <person name="Lattorff H.M."/>
            <person name="Laudet V."/>
            <person name="von Levetsow C."/>
            <person name="Liu Z."/>
            <person name="Lutz R."/>
            <person name="Lynch J.A."/>
            <person name="da Fonseca R.N."/>
            <person name="Posnien N."/>
            <person name="Reuter R."/>
            <person name="Roth S."/>
            <person name="Savard J."/>
            <person name="Schinko J.B."/>
            <person name="Schmitt C."/>
            <person name="Schoppmeier M."/>
            <person name="Schroder R."/>
            <person name="Shippy T.D."/>
            <person name="Simonnet F."/>
            <person name="Marques-Souza H."/>
            <person name="Tautz D."/>
            <person name="Tomoyasu Y."/>
            <person name="Trauner J."/>
            <person name="Van der Zee M."/>
            <person name="Vervoort M."/>
            <person name="Wittkopp N."/>
            <person name="Wimmer E.A."/>
            <person name="Yang X."/>
            <person name="Jones A.K."/>
            <person name="Sattelle D.B."/>
            <person name="Ebert P.R."/>
            <person name="Nelson D."/>
            <person name="Scott J.G."/>
            <person name="Beeman R.W."/>
            <person name="Muthukrishnan S."/>
            <person name="Kramer K.J."/>
            <person name="Arakane Y."/>
            <person name="Beeman R.W."/>
            <person name="Zhu Q."/>
            <person name="Hogenkamp D."/>
            <person name="Dixit R."/>
            <person name="Oppert B."/>
            <person name="Jiang H."/>
            <person name="Zou Z."/>
            <person name="Marshall J."/>
            <person name="Elpidina E."/>
            <person name="Vinokurov K."/>
            <person name="Oppert C."/>
            <person name="Zou Z."/>
            <person name="Evans J."/>
            <person name="Lu Z."/>
            <person name="Zhao P."/>
            <person name="Sumathipala N."/>
            <person name="Altincicek B."/>
            <person name="Vilcinskas A."/>
            <person name="Williams M."/>
            <person name="Hultmark D."/>
            <person name="Hetru C."/>
            <person name="Jiang H."/>
            <person name="Grimmelikhuijzen C.J."/>
            <person name="Hauser F."/>
            <person name="Cazzamali G."/>
            <person name="Williamson M."/>
            <person name="Park Y."/>
            <person name="Li B."/>
            <person name="Tanaka Y."/>
            <person name="Predel R."/>
            <person name="Neupert S."/>
            <person name="Schachtner J."/>
            <person name="Verleyen P."/>
            <person name="Raible F."/>
            <person name="Bork P."/>
            <person name="Friedrich M."/>
            <person name="Walden K.K."/>
            <person name="Robertson H.M."/>
            <person name="Angeli S."/>
            <person name="Foret S."/>
            <person name="Bucher G."/>
            <person name="Schuetz S."/>
            <person name="Maleszka R."/>
            <person name="Wimmer E.A."/>
            <person name="Beeman R.W."/>
            <person name="Lorenzen M."/>
            <person name="Tomoyasu Y."/>
            <person name="Miller S.C."/>
            <person name="Grossmann D."/>
            <person name="Bucher G."/>
        </authorList>
    </citation>
    <scope>NUCLEOTIDE SEQUENCE [LARGE SCALE GENOMIC DNA]</scope>
    <source>
        <strain evidence="2 3">Georgia GA2</strain>
    </source>
</reference>
<dbReference type="OMA" id="STYITEW"/>
<dbReference type="eggNOG" id="KOG2048">
    <property type="taxonomic scope" value="Eukaryota"/>
</dbReference>
<gene>
    <name evidence="2" type="primary">AUGUSTUS-3.0.2_03293</name>
    <name evidence="2" type="ORF">TcasGA2_TC003293</name>
</gene>
<dbReference type="SUPFAM" id="SSF82171">
    <property type="entry name" value="DPP6 N-terminal domain-like"/>
    <property type="match status" value="1"/>
</dbReference>
<evidence type="ECO:0000256" key="1">
    <source>
        <dbReference type="PROSITE-ProRule" id="PRU00221"/>
    </source>
</evidence>
<protein>
    <submittedName>
        <fullName evidence="2">Cirhin-like Protein</fullName>
    </submittedName>
</protein>
<feature type="repeat" description="WD" evidence="1">
    <location>
        <begin position="15"/>
        <end position="48"/>
    </location>
</feature>
<dbReference type="HOGENOM" id="CLU_002392_3_0_1"/>
<dbReference type="GO" id="GO:0034455">
    <property type="term" value="C:t-UTP complex"/>
    <property type="evidence" value="ECO:0000318"/>
    <property type="project" value="GO_Central"/>
</dbReference>
<dbReference type="Gene3D" id="2.130.10.10">
    <property type="entry name" value="YVTN repeat-like/Quinoprotein amine dehydrogenase"/>
    <property type="match status" value="3"/>
</dbReference>
<dbReference type="InterPro" id="IPR036322">
    <property type="entry name" value="WD40_repeat_dom_sf"/>
</dbReference>
<dbReference type="SMART" id="SM00320">
    <property type="entry name" value="WD40"/>
    <property type="match status" value="6"/>
</dbReference>
<proteinExistence type="predicted"/>
<dbReference type="PhylomeDB" id="D6WEU4"/>
<dbReference type="STRING" id="7070.D6WEU4"/>
<dbReference type="AlphaFoldDB" id="D6WEU4"/>
<dbReference type="OrthoDB" id="8883818at2759"/>
<keyword evidence="1" id="KW-0853">WD repeat</keyword>
<dbReference type="PANTHER" id="PTHR44163">
    <property type="entry name" value="U3 SMALL NUCLEOLAR RNA-ASSOCIATED PROTEIN 4 HOMOLOG"/>
    <property type="match status" value="1"/>
</dbReference>
<dbReference type="InParanoid" id="D6WEU4"/>
<dbReference type="Proteomes" id="UP000007266">
    <property type="component" value="Linkage group 3"/>
</dbReference>
<name>D6WEU4_TRICA</name>
<evidence type="ECO:0000313" key="3">
    <source>
        <dbReference type="Proteomes" id="UP000007266"/>
    </source>
</evidence>
<dbReference type="PROSITE" id="PS50082">
    <property type="entry name" value="WD_REPEATS_2"/>
    <property type="match status" value="1"/>
</dbReference>
<dbReference type="InterPro" id="IPR046351">
    <property type="entry name" value="UTP4"/>
</dbReference>
<dbReference type="Pfam" id="PF00400">
    <property type="entry name" value="WD40"/>
    <property type="match status" value="2"/>
</dbReference>
<evidence type="ECO:0000313" key="2">
    <source>
        <dbReference type="EMBL" id="EFA00439.1"/>
    </source>
</evidence>
<dbReference type="PANTHER" id="PTHR44163:SF1">
    <property type="entry name" value="U3 SMALL NUCLEOLAR RNA-ASSOCIATED PROTEIN 4 HOMOLOG"/>
    <property type="match status" value="1"/>
</dbReference>
<organism evidence="2 3">
    <name type="scientific">Tribolium castaneum</name>
    <name type="common">Red flour beetle</name>
    <dbReference type="NCBI Taxonomy" id="7070"/>
    <lineage>
        <taxon>Eukaryota</taxon>
        <taxon>Metazoa</taxon>
        <taxon>Ecdysozoa</taxon>
        <taxon>Arthropoda</taxon>
        <taxon>Hexapoda</taxon>
        <taxon>Insecta</taxon>
        <taxon>Pterygota</taxon>
        <taxon>Neoptera</taxon>
        <taxon>Endopterygota</taxon>
        <taxon>Coleoptera</taxon>
        <taxon>Polyphaga</taxon>
        <taxon>Cucujiformia</taxon>
        <taxon>Tenebrionidae</taxon>
        <taxon>Tenebrionidae incertae sedis</taxon>
        <taxon>Tribolium</taxon>
    </lineage>
</organism>
<reference evidence="2 3" key="2">
    <citation type="journal article" date="2010" name="Nucleic Acids Res.">
        <title>BeetleBase in 2010: revisions to provide comprehensive genomic information for Tribolium castaneum.</title>
        <authorList>
            <person name="Kim H.S."/>
            <person name="Murphy T."/>
            <person name="Xia J."/>
            <person name="Caragea D."/>
            <person name="Park Y."/>
            <person name="Beeman R.W."/>
            <person name="Lorenzen M.D."/>
            <person name="Butcher S."/>
            <person name="Manak J.R."/>
            <person name="Brown S.J."/>
        </authorList>
    </citation>
    <scope>GENOME REANNOTATION</scope>
    <source>
        <strain evidence="2 3">Georgia GA2</strain>
    </source>
</reference>
<dbReference type="GO" id="GO:0032040">
    <property type="term" value="C:small-subunit processome"/>
    <property type="evidence" value="ECO:0000318"/>
    <property type="project" value="GO_Central"/>
</dbReference>
<keyword evidence="3" id="KW-1185">Reference proteome</keyword>